<evidence type="ECO:0000313" key="1">
    <source>
        <dbReference type="Proteomes" id="UP000887579"/>
    </source>
</evidence>
<sequence>MNFIQNVIGSLNYPNRLRTEGAFTGEFNWNSGLSIAQMQSAIGNAFQTSNQYSLLQQAASLLTSVEVLDYPNDPIAALIFISDTSDAALKNADRWFARLNNVQITFILVGPNYQLSFLKLIVNQVSNPERIRYGKYDANFFSISGWSPYTTKQTLQSDIDNTKQLNSQTSILEAIQMLTLDLYQNQTFPDASLIIITDTTNSTAIQLAVDLYNLKLKNNGIKLTFILAGSKTNANALQGFEDAIFFNWQNIGFFSQPDSWDLFQALRCPLELETTISPYFPCQSWIHFGVDDSNYLNNAQFENQLNFILSAIGALSYPERIQAVGMYNQPATWNSGLTIQQIQNAVTTQLSQAGPYSLRTQFGALISNLQNTQINNIPVGALIFISDTSNSALEGAINLLPQLTNDKITFVLLGSDADETKLTQFSSNFLVRLVTTTS</sequence>
<accession>A0AC34GPL0</accession>
<protein>
    <submittedName>
        <fullName evidence="2">VWFA domain-containing protein</fullName>
    </submittedName>
</protein>
<evidence type="ECO:0000313" key="2">
    <source>
        <dbReference type="WBParaSite" id="ES5_v2.g6161.t1"/>
    </source>
</evidence>
<proteinExistence type="predicted"/>
<organism evidence="1 2">
    <name type="scientific">Panagrolaimus sp. ES5</name>
    <dbReference type="NCBI Taxonomy" id="591445"/>
    <lineage>
        <taxon>Eukaryota</taxon>
        <taxon>Metazoa</taxon>
        <taxon>Ecdysozoa</taxon>
        <taxon>Nematoda</taxon>
        <taxon>Chromadorea</taxon>
        <taxon>Rhabditida</taxon>
        <taxon>Tylenchina</taxon>
        <taxon>Panagrolaimomorpha</taxon>
        <taxon>Panagrolaimoidea</taxon>
        <taxon>Panagrolaimidae</taxon>
        <taxon>Panagrolaimus</taxon>
    </lineage>
</organism>
<dbReference type="Proteomes" id="UP000887579">
    <property type="component" value="Unplaced"/>
</dbReference>
<dbReference type="WBParaSite" id="ES5_v2.g6161.t1">
    <property type="protein sequence ID" value="ES5_v2.g6161.t1"/>
    <property type="gene ID" value="ES5_v2.g6161"/>
</dbReference>
<name>A0AC34GPL0_9BILA</name>
<reference evidence="2" key="1">
    <citation type="submission" date="2022-11" db="UniProtKB">
        <authorList>
            <consortium name="WormBaseParasite"/>
        </authorList>
    </citation>
    <scope>IDENTIFICATION</scope>
</reference>